<evidence type="ECO:0000313" key="2">
    <source>
        <dbReference type="Proteomes" id="UP001234178"/>
    </source>
</evidence>
<organism evidence="1 2">
    <name type="scientific">Daphnia magna</name>
    <dbReference type="NCBI Taxonomy" id="35525"/>
    <lineage>
        <taxon>Eukaryota</taxon>
        <taxon>Metazoa</taxon>
        <taxon>Ecdysozoa</taxon>
        <taxon>Arthropoda</taxon>
        <taxon>Crustacea</taxon>
        <taxon>Branchiopoda</taxon>
        <taxon>Diplostraca</taxon>
        <taxon>Cladocera</taxon>
        <taxon>Anomopoda</taxon>
        <taxon>Daphniidae</taxon>
        <taxon>Daphnia</taxon>
    </lineage>
</organism>
<sequence>MTNQNTAIVKHLDGDTFCVYAHLLPKGEQKKEELKKIKEIHNEEEHGAFQWNKDEEEEEEEAASYLNTTRCGSDETAPHTHNTQQKRPWHFNISHFELCRSEGGRDWTVIKFRLVPLGRLLFSFPRPFTSIETSGFTLHNTRCTRVPNAVPRERRLLHRLITAKTHLVSDRFLFNMRLCGVGACDRRVRSRPL</sequence>
<dbReference type="EMBL" id="JAOYFB010000038">
    <property type="protein sequence ID" value="KAK4026924.1"/>
    <property type="molecule type" value="Genomic_DNA"/>
</dbReference>
<keyword evidence="2" id="KW-1185">Reference proteome</keyword>
<name>A0ABR0AP78_9CRUS</name>
<evidence type="ECO:0000313" key="1">
    <source>
        <dbReference type="EMBL" id="KAK4026924.1"/>
    </source>
</evidence>
<dbReference type="Proteomes" id="UP001234178">
    <property type="component" value="Unassembled WGS sequence"/>
</dbReference>
<reference evidence="1 2" key="1">
    <citation type="journal article" date="2023" name="Nucleic Acids Res.">
        <title>The hologenome of Daphnia magna reveals possible DNA methylation and microbiome-mediated evolution of the host genome.</title>
        <authorList>
            <person name="Chaturvedi A."/>
            <person name="Li X."/>
            <person name="Dhandapani V."/>
            <person name="Marshall H."/>
            <person name="Kissane S."/>
            <person name="Cuenca-Cambronero M."/>
            <person name="Asole G."/>
            <person name="Calvet F."/>
            <person name="Ruiz-Romero M."/>
            <person name="Marangio P."/>
            <person name="Guigo R."/>
            <person name="Rago D."/>
            <person name="Mirbahai L."/>
            <person name="Eastwood N."/>
            <person name="Colbourne J.K."/>
            <person name="Zhou J."/>
            <person name="Mallon E."/>
            <person name="Orsini L."/>
        </authorList>
    </citation>
    <scope>NUCLEOTIDE SEQUENCE [LARGE SCALE GENOMIC DNA]</scope>
    <source>
        <strain evidence="1">LRV0_1</strain>
    </source>
</reference>
<protein>
    <submittedName>
        <fullName evidence="1">Uncharacterized protein</fullName>
    </submittedName>
</protein>
<proteinExistence type="predicted"/>
<gene>
    <name evidence="1" type="ORF">OUZ56_015947</name>
</gene>
<accession>A0ABR0AP78</accession>
<comment type="caution">
    <text evidence="1">The sequence shown here is derived from an EMBL/GenBank/DDBJ whole genome shotgun (WGS) entry which is preliminary data.</text>
</comment>